<dbReference type="InterPro" id="IPR006091">
    <property type="entry name" value="Acyl-CoA_Oxase/DH_mid-dom"/>
</dbReference>
<dbReference type="PANTHER" id="PTHR43884:SF40">
    <property type="entry name" value="ACYL-COA DEHYDROGENASE"/>
    <property type="match status" value="1"/>
</dbReference>
<dbReference type="GO" id="GO:0003995">
    <property type="term" value="F:acyl-CoA dehydrogenase activity"/>
    <property type="evidence" value="ECO:0007669"/>
    <property type="project" value="TreeGrafter"/>
</dbReference>
<comment type="cofactor">
    <cofactor evidence="1 8">
        <name>FAD</name>
        <dbReference type="ChEBI" id="CHEBI:57692"/>
    </cofactor>
</comment>
<dbReference type="SUPFAM" id="SSF47203">
    <property type="entry name" value="Acyl-CoA dehydrogenase C-terminal domain-like"/>
    <property type="match status" value="1"/>
</dbReference>
<dbReference type="Pfam" id="PF02771">
    <property type="entry name" value="Acyl-CoA_dh_N"/>
    <property type="match status" value="1"/>
</dbReference>
<evidence type="ECO:0000313" key="13">
    <source>
        <dbReference type="Proteomes" id="UP000237752"/>
    </source>
</evidence>
<dbReference type="Proteomes" id="UP000237752">
    <property type="component" value="Unassembled WGS sequence"/>
</dbReference>
<dbReference type="PANTHER" id="PTHR43884">
    <property type="entry name" value="ACYL-COA DEHYDROGENASE"/>
    <property type="match status" value="1"/>
</dbReference>
<feature type="domain" description="Acyl-CoA dehydrogenase/oxidase C-terminal" evidence="9">
    <location>
        <begin position="229"/>
        <end position="374"/>
    </location>
</feature>
<dbReference type="InterPro" id="IPR046373">
    <property type="entry name" value="Acyl-CoA_Oxase/DH_mid-dom_sf"/>
</dbReference>
<organism evidence="12 13">
    <name type="scientific">Antricoccus suffuscus</name>
    <dbReference type="NCBI Taxonomy" id="1629062"/>
    <lineage>
        <taxon>Bacteria</taxon>
        <taxon>Bacillati</taxon>
        <taxon>Actinomycetota</taxon>
        <taxon>Actinomycetes</taxon>
        <taxon>Geodermatophilales</taxon>
        <taxon>Antricoccaceae</taxon>
        <taxon>Antricoccus</taxon>
    </lineage>
</organism>
<dbReference type="OrthoDB" id="8876745at2"/>
<dbReference type="InterPro" id="IPR009075">
    <property type="entry name" value="AcylCo_DH/oxidase_C"/>
</dbReference>
<dbReference type="Pfam" id="PF00441">
    <property type="entry name" value="Acyl-CoA_dh_1"/>
    <property type="match status" value="1"/>
</dbReference>
<keyword evidence="4" id="KW-0101">Branched-chain amino acid catabolism</keyword>
<keyword evidence="5 8" id="KW-0285">Flavoprotein</keyword>
<evidence type="ECO:0000256" key="8">
    <source>
        <dbReference type="RuleBase" id="RU362125"/>
    </source>
</evidence>
<dbReference type="SUPFAM" id="SSF56645">
    <property type="entry name" value="Acyl-CoA dehydrogenase NM domain-like"/>
    <property type="match status" value="1"/>
</dbReference>
<proteinExistence type="inferred from homology"/>
<dbReference type="Gene3D" id="2.40.110.10">
    <property type="entry name" value="Butyryl-CoA Dehydrogenase, subunit A, domain 2"/>
    <property type="match status" value="1"/>
</dbReference>
<evidence type="ECO:0000259" key="10">
    <source>
        <dbReference type="Pfam" id="PF02770"/>
    </source>
</evidence>
<dbReference type="AlphaFoldDB" id="A0A2T0ZXT7"/>
<dbReference type="GO" id="GO:0050660">
    <property type="term" value="F:flavin adenine dinucleotide binding"/>
    <property type="evidence" value="ECO:0007669"/>
    <property type="project" value="InterPro"/>
</dbReference>
<sequence length="383" mass="42048">MDDKDFDEILGAVRTFVREVVVPAEDEIEAKDEVPMTIRQQAKDMGLWGFAIPEEYGGLGLSMTQEVRLYLELGWTTPSFRSMFGTNNGIAGQVLVKAGTEEQKKSWLPRLASGEVTASFALTEPEAGSDPSTLRTTAKREGDEWVINGGKTFITNAAYSQVLMVFARSNDQAGSRGIAVFLVPTDTPGVTVAPHDLKMGQMGSWTSDINFDDVRIPLENLIGGDEAIGFPTAMKSLQQGRVTIAALCAGLSARLVHESAKYAAERHQSGHAIAEFQLIQGLIADSETEAYATKAMVLQAAKDWDEDVDRRKAPSIVKYFASEAVNRIADRAVQIHGGSGYMRGVAVERFYRDVRLFRIYEGTSQIQQVVIAKNTLRPYREAN</sequence>
<evidence type="ECO:0000256" key="5">
    <source>
        <dbReference type="ARBA" id="ARBA00022630"/>
    </source>
</evidence>
<keyword evidence="6 8" id="KW-0274">FAD</keyword>
<dbReference type="InterPro" id="IPR013786">
    <property type="entry name" value="AcylCoA_DH/ox_N"/>
</dbReference>
<dbReference type="FunFam" id="2.40.110.10:FF:000001">
    <property type="entry name" value="Acyl-CoA dehydrogenase, mitochondrial"/>
    <property type="match status" value="1"/>
</dbReference>
<evidence type="ECO:0000256" key="4">
    <source>
        <dbReference type="ARBA" id="ARBA00022456"/>
    </source>
</evidence>
<dbReference type="InterPro" id="IPR037069">
    <property type="entry name" value="AcylCoA_DH/ox_N_sf"/>
</dbReference>
<dbReference type="Gene3D" id="1.20.140.10">
    <property type="entry name" value="Butyryl-CoA Dehydrogenase, subunit A, domain 3"/>
    <property type="match status" value="1"/>
</dbReference>
<keyword evidence="7 8" id="KW-0560">Oxidoreductase</keyword>
<protein>
    <submittedName>
        <fullName evidence="12">Acyl-CoA dehydrogenase</fullName>
    </submittedName>
</protein>
<evidence type="ECO:0000259" key="11">
    <source>
        <dbReference type="Pfam" id="PF02771"/>
    </source>
</evidence>
<evidence type="ECO:0000256" key="1">
    <source>
        <dbReference type="ARBA" id="ARBA00001974"/>
    </source>
</evidence>
<dbReference type="PIRSF" id="PIRSF016578">
    <property type="entry name" value="HsaA"/>
    <property type="match status" value="1"/>
</dbReference>
<dbReference type="EMBL" id="PVUE01000011">
    <property type="protein sequence ID" value="PRZ41172.1"/>
    <property type="molecule type" value="Genomic_DNA"/>
</dbReference>
<evidence type="ECO:0000259" key="9">
    <source>
        <dbReference type="Pfam" id="PF00441"/>
    </source>
</evidence>
<dbReference type="Gene3D" id="1.10.540.10">
    <property type="entry name" value="Acyl-CoA dehydrogenase/oxidase, N-terminal domain"/>
    <property type="match status" value="1"/>
</dbReference>
<evidence type="ECO:0000256" key="7">
    <source>
        <dbReference type="ARBA" id="ARBA00023002"/>
    </source>
</evidence>
<feature type="domain" description="Acyl-CoA oxidase/dehydrogenase middle" evidence="10">
    <location>
        <begin position="119"/>
        <end position="214"/>
    </location>
</feature>
<comment type="pathway">
    <text evidence="2">Amino-acid degradation; L-valine degradation.</text>
</comment>
<evidence type="ECO:0000256" key="2">
    <source>
        <dbReference type="ARBA" id="ARBA00005109"/>
    </source>
</evidence>
<dbReference type="InterPro" id="IPR009100">
    <property type="entry name" value="AcylCoA_DH/oxidase_NM_dom_sf"/>
</dbReference>
<gene>
    <name evidence="12" type="ORF">CLV47_11148</name>
</gene>
<dbReference type="FunFam" id="1.20.140.10:FF:000001">
    <property type="entry name" value="Acyl-CoA dehydrogenase"/>
    <property type="match status" value="1"/>
</dbReference>
<feature type="domain" description="Acyl-CoA dehydrogenase/oxidase N-terminal" evidence="11">
    <location>
        <begin position="7"/>
        <end position="115"/>
    </location>
</feature>
<keyword evidence="13" id="KW-1185">Reference proteome</keyword>
<reference evidence="12 13" key="1">
    <citation type="submission" date="2018-03" db="EMBL/GenBank/DDBJ databases">
        <title>Genomic Encyclopedia of Archaeal and Bacterial Type Strains, Phase II (KMG-II): from individual species to whole genera.</title>
        <authorList>
            <person name="Goeker M."/>
        </authorList>
    </citation>
    <scope>NUCLEOTIDE SEQUENCE [LARGE SCALE GENOMIC DNA]</scope>
    <source>
        <strain evidence="12 13">DSM 100065</strain>
    </source>
</reference>
<comment type="caution">
    <text evidence="12">The sequence shown here is derived from an EMBL/GenBank/DDBJ whole genome shotgun (WGS) entry which is preliminary data.</text>
</comment>
<dbReference type="Pfam" id="PF02770">
    <property type="entry name" value="Acyl-CoA_dh_M"/>
    <property type="match status" value="1"/>
</dbReference>
<dbReference type="RefSeq" id="WP_106349552.1">
    <property type="nucleotide sequence ID" value="NZ_PVUE01000011.1"/>
</dbReference>
<dbReference type="GO" id="GO:0009083">
    <property type="term" value="P:branched-chain amino acid catabolic process"/>
    <property type="evidence" value="ECO:0007669"/>
    <property type="project" value="UniProtKB-KW"/>
</dbReference>
<dbReference type="InterPro" id="IPR036250">
    <property type="entry name" value="AcylCo_DH-like_C"/>
</dbReference>
<comment type="similarity">
    <text evidence="3 8">Belongs to the acyl-CoA dehydrogenase family.</text>
</comment>
<evidence type="ECO:0000256" key="3">
    <source>
        <dbReference type="ARBA" id="ARBA00009347"/>
    </source>
</evidence>
<evidence type="ECO:0000256" key="6">
    <source>
        <dbReference type="ARBA" id="ARBA00022827"/>
    </source>
</evidence>
<name>A0A2T0ZXT7_9ACTN</name>
<accession>A0A2T0ZXT7</accession>
<evidence type="ECO:0000313" key="12">
    <source>
        <dbReference type="EMBL" id="PRZ41172.1"/>
    </source>
</evidence>